<evidence type="ECO:0000256" key="1">
    <source>
        <dbReference type="ARBA" id="ARBA00023002"/>
    </source>
</evidence>
<dbReference type="OrthoDB" id="9803483at2"/>
<feature type="domain" description="NADP-dependent oxidoreductase" evidence="2">
    <location>
        <begin position="15"/>
        <end position="347"/>
    </location>
</feature>
<dbReference type="SUPFAM" id="SSF51430">
    <property type="entry name" value="NAD(P)-linked oxidoreductase"/>
    <property type="match status" value="1"/>
</dbReference>
<dbReference type="RefSeq" id="WP_102844878.1">
    <property type="nucleotide sequence ID" value="NZ_PDZR01000023.1"/>
</dbReference>
<evidence type="ECO:0000313" key="4">
    <source>
        <dbReference type="Proteomes" id="UP000236286"/>
    </source>
</evidence>
<evidence type="ECO:0000313" key="3">
    <source>
        <dbReference type="EMBL" id="PNG24869.1"/>
    </source>
</evidence>
<organism evidence="3 4">
    <name type="scientific">Methylocella silvestris</name>
    <dbReference type="NCBI Taxonomy" id="199596"/>
    <lineage>
        <taxon>Bacteria</taxon>
        <taxon>Pseudomonadati</taxon>
        <taxon>Pseudomonadota</taxon>
        <taxon>Alphaproteobacteria</taxon>
        <taxon>Hyphomicrobiales</taxon>
        <taxon>Beijerinckiaceae</taxon>
        <taxon>Methylocella</taxon>
    </lineage>
</organism>
<dbReference type="EMBL" id="PDZR01000023">
    <property type="protein sequence ID" value="PNG24869.1"/>
    <property type="molecule type" value="Genomic_DNA"/>
</dbReference>
<dbReference type="InterPro" id="IPR023210">
    <property type="entry name" value="NADP_OxRdtase_dom"/>
</dbReference>
<dbReference type="Proteomes" id="UP000236286">
    <property type="component" value="Unassembled WGS sequence"/>
</dbReference>
<comment type="caution">
    <text evidence="3">The sequence shown here is derived from an EMBL/GenBank/DDBJ whole genome shotgun (WGS) entry which is preliminary data.</text>
</comment>
<proteinExistence type="predicted"/>
<evidence type="ECO:0000259" key="2">
    <source>
        <dbReference type="Pfam" id="PF00248"/>
    </source>
</evidence>
<dbReference type="Gene3D" id="3.20.20.100">
    <property type="entry name" value="NADP-dependent oxidoreductase domain"/>
    <property type="match status" value="1"/>
</dbReference>
<name>A0A2J7TDP6_METSI</name>
<sequence>MELRQLGRTNLNVPAICLGTMTWGQQNTEADAHAQMDYALEQGVNFFDAAEMYPIPPNPETQGSTEQFIGSWFKARNNRDKIILATKVSGRGQANWLRGGVKPYRLFGKPTELNRKNIFYAVDQSLRRLQTDYIDLYQLHWPDRPVQLFADRSTTFRQPAKRPENPIPETVEILSELVKAGKIRHFGVSNETAWGTMRFVAAAEAGKGPRVVSIQNAYNLLNRTFEIDLAEIAMREQVGLLAYSPLLQGYLSGKYQGGARPPGARTTLFGRAQRCEKPGVEEAIGKYLVIAREFGLDPAQMALAFVTSRPFVTSTIIGATTMEQLKIDIGSTKVTIPPEVEDRINAVHQTSGNLAP</sequence>
<dbReference type="Pfam" id="PF00248">
    <property type="entry name" value="Aldo_ket_red"/>
    <property type="match status" value="1"/>
</dbReference>
<dbReference type="CDD" id="cd19094">
    <property type="entry name" value="AKR_Tas-like"/>
    <property type="match status" value="1"/>
</dbReference>
<dbReference type="InterPro" id="IPR020471">
    <property type="entry name" value="AKR"/>
</dbReference>
<dbReference type="InterPro" id="IPR050523">
    <property type="entry name" value="AKR_Detox_Biosynth"/>
</dbReference>
<dbReference type="GO" id="GO:0016491">
    <property type="term" value="F:oxidoreductase activity"/>
    <property type="evidence" value="ECO:0007669"/>
    <property type="project" value="UniProtKB-KW"/>
</dbReference>
<reference evidence="3 4" key="1">
    <citation type="submission" date="2017-10" db="EMBL/GenBank/DDBJ databases">
        <title>Genome announcement of Methylocella silvestris TVC from permafrost.</title>
        <authorList>
            <person name="Wang J."/>
            <person name="Geng K."/>
            <person name="Ul-Haque F."/>
            <person name="Crombie A.T."/>
            <person name="Street L.E."/>
            <person name="Wookey P.A."/>
            <person name="Murrell J.C."/>
            <person name="Pratscher J."/>
        </authorList>
    </citation>
    <scope>NUCLEOTIDE SEQUENCE [LARGE SCALE GENOMIC DNA]</scope>
    <source>
        <strain evidence="3 4">TVC</strain>
    </source>
</reference>
<keyword evidence="1" id="KW-0560">Oxidoreductase</keyword>
<dbReference type="InterPro" id="IPR036812">
    <property type="entry name" value="NAD(P)_OxRdtase_dom_sf"/>
</dbReference>
<gene>
    <name evidence="3" type="ORF">CR492_16565</name>
</gene>
<dbReference type="PANTHER" id="PTHR43364:SF4">
    <property type="entry name" value="NAD(P)-LINKED OXIDOREDUCTASE SUPERFAMILY PROTEIN"/>
    <property type="match status" value="1"/>
</dbReference>
<dbReference type="PRINTS" id="PR00069">
    <property type="entry name" value="ALDKETRDTASE"/>
</dbReference>
<accession>A0A2J7TDP6</accession>
<dbReference type="AlphaFoldDB" id="A0A2J7TDP6"/>
<protein>
    <submittedName>
        <fullName evidence="3">Aldo/keto reductase</fullName>
    </submittedName>
</protein>
<dbReference type="PANTHER" id="PTHR43364">
    <property type="entry name" value="NADH-SPECIFIC METHYLGLYOXAL REDUCTASE-RELATED"/>
    <property type="match status" value="1"/>
</dbReference>